<organism evidence="2 3">
    <name type="scientific">Cyclocybe aegerita</name>
    <name type="common">Black poplar mushroom</name>
    <name type="synonym">Agrocybe aegerita</name>
    <dbReference type="NCBI Taxonomy" id="1973307"/>
    <lineage>
        <taxon>Eukaryota</taxon>
        <taxon>Fungi</taxon>
        <taxon>Dikarya</taxon>
        <taxon>Basidiomycota</taxon>
        <taxon>Agaricomycotina</taxon>
        <taxon>Agaricomycetes</taxon>
        <taxon>Agaricomycetidae</taxon>
        <taxon>Agaricales</taxon>
        <taxon>Agaricineae</taxon>
        <taxon>Bolbitiaceae</taxon>
        <taxon>Cyclocybe</taxon>
    </lineage>
</organism>
<proteinExistence type="predicted"/>
<dbReference type="EMBL" id="CACVBS010000087">
    <property type="protein sequence ID" value="CAA7270221.1"/>
    <property type="molecule type" value="Genomic_DNA"/>
</dbReference>
<evidence type="ECO:0000256" key="1">
    <source>
        <dbReference type="SAM" id="MobiDB-lite"/>
    </source>
</evidence>
<evidence type="ECO:0000313" key="2">
    <source>
        <dbReference type="EMBL" id="CAA7270221.1"/>
    </source>
</evidence>
<feature type="region of interest" description="Disordered" evidence="1">
    <location>
        <begin position="1"/>
        <end position="113"/>
    </location>
</feature>
<keyword evidence="3" id="KW-1185">Reference proteome</keyword>
<dbReference type="AlphaFoldDB" id="A0A8S0XZY1"/>
<dbReference type="OrthoDB" id="10425634at2759"/>
<feature type="compositionally biased region" description="Acidic residues" evidence="1">
    <location>
        <begin position="46"/>
        <end position="60"/>
    </location>
</feature>
<comment type="caution">
    <text evidence="2">The sequence shown here is derived from an EMBL/GenBank/DDBJ whole genome shotgun (WGS) entry which is preliminary data.</text>
</comment>
<gene>
    <name evidence="2" type="ORF">AAE3_LOCUS12432</name>
</gene>
<feature type="compositionally biased region" description="Basic and acidic residues" evidence="1">
    <location>
        <begin position="79"/>
        <end position="106"/>
    </location>
</feature>
<protein>
    <submittedName>
        <fullName evidence="2">Uncharacterized protein</fullName>
    </submittedName>
</protein>
<feature type="compositionally biased region" description="Basic and acidic residues" evidence="1">
    <location>
        <begin position="26"/>
        <end position="40"/>
    </location>
</feature>
<sequence length="113" mass="12115">MSTVEPAEISGAVEKTQARTNPPGSPDDKHPPTAEVDVDRVSSLSEDQDSSEAESSDDPDMPVWTGGKWRAQIKSKVVGNKEPKKEPKAKEPKTSDPKKTANDPKKSSSSSGR</sequence>
<reference evidence="2 3" key="1">
    <citation type="submission" date="2020-01" db="EMBL/GenBank/DDBJ databases">
        <authorList>
            <person name="Gupta K D."/>
        </authorList>
    </citation>
    <scope>NUCLEOTIDE SEQUENCE [LARGE SCALE GENOMIC DNA]</scope>
</reference>
<accession>A0A8S0XZY1</accession>
<name>A0A8S0XZY1_CYCAE</name>
<dbReference type="Proteomes" id="UP000467700">
    <property type="component" value="Unassembled WGS sequence"/>
</dbReference>
<evidence type="ECO:0000313" key="3">
    <source>
        <dbReference type="Proteomes" id="UP000467700"/>
    </source>
</evidence>